<evidence type="ECO:0000256" key="1">
    <source>
        <dbReference type="ARBA" id="ARBA00002475"/>
    </source>
</evidence>
<protein>
    <recommendedName>
        <fullName evidence="4">Nucleolar protein 12</fullName>
    </recommendedName>
</protein>
<proteinExistence type="inferred from homology"/>
<feature type="compositionally biased region" description="Acidic residues" evidence="10">
    <location>
        <begin position="178"/>
        <end position="195"/>
    </location>
</feature>
<feature type="compositionally biased region" description="Basic and acidic residues" evidence="10">
    <location>
        <begin position="142"/>
        <end position="159"/>
    </location>
</feature>
<sequence>MARPKPPVVSPAHGAPLATPPASQLPFVAGAATVDPALADLFASSFGPVRARARAAPKRRYQAENPQESKGGASEDSADATVDDEAGETPSGSSGVDSESPSSDADTLGPVIDDGPAERADRKRKRKHQHAEDLENVYMQRLAREEAKDEKLRELEGASKRRRVALDGANGEQGGSLDAEEDEDASSDDDEDTESEGSTPAHGIPQHETLTATKEENDLEKSSRTVFLGNVSSTAITSKSDRKTLLAHLSSFLSSLASNPLTSHKVESLRFRSTAFSTAAIPKKAAFIKKELMDATTKSTNAYVIYSTLLAAREAVKRLNGTIVLDRHLKVDGVAHPAKIDHKRCVFVGNLGFVDDDSSMNDEDGKKKKKKPPADVEEGLWREFGKVGTVESVRVVRDSKTRVGKGFAYVQFTDPNAVEAALLYNDKKFPPMLPRKLRVARAKHISKTASANNSTKPLFPATGGPTGGKTNPQTQSLHGRASKLLGRAGVAKLRSSTRGAAREALVFEGYRARSGARPAAGMKISGGSGKRKGGKERTRRTARAAAWKSKGGKR</sequence>
<dbReference type="Proteomes" id="UP000750711">
    <property type="component" value="Unassembled WGS sequence"/>
</dbReference>
<evidence type="ECO:0000313" key="13">
    <source>
        <dbReference type="Proteomes" id="UP000750711"/>
    </source>
</evidence>
<comment type="caution">
    <text evidence="12">The sequence shown here is derived from an EMBL/GenBank/DDBJ whole genome shotgun (WGS) entry which is preliminary data.</text>
</comment>
<feature type="domain" description="RRM" evidence="11">
    <location>
        <begin position="344"/>
        <end position="444"/>
    </location>
</feature>
<feature type="compositionally biased region" description="Basic residues" evidence="10">
    <location>
        <begin position="529"/>
        <end position="542"/>
    </location>
</feature>
<keyword evidence="7 9" id="KW-0694">RNA-binding</keyword>
<feature type="compositionally biased region" description="Low complexity" evidence="10">
    <location>
        <begin position="543"/>
        <end position="554"/>
    </location>
</feature>
<comment type="function">
    <text evidence="1">Involved in pre-25S rRNA processing.</text>
</comment>
<gene>
    <name evidence="12" type="ORF">GP486_007247</name>
</gene>
<feature type="compositionally biased region" description="Low complexity" evidence="10">
    <location>
        <begin position="90"/>
        <end position="104"/>
    </location>
</feature>
<evidence type="ECO:0000256" key="10">
    <source>
        <dbReference type="SAM" id="MobiDB-lite"/>
    </source>
</evidence>
<dbReference type="EMBL" id="JAGHQM010001950">
    <property type="protein sequence ID" value="KAH0551537.1"/>
    <property type="molecule type" value="Genomic_DNA"/>
</dbReference>
<feature type="compositionally biased region" description="Acidic residues" evidence="10">
    <location>
        <begin position="76"/>
        <end position="87"/>
    </location>
</feature>
<feature type="region of interest" description="Disordered" evidence="10">
    <location>
        <begin position="52"/>
        <end position="223"/>
    </location>
</feature>
<comment type="similarity">
    <text evidence="3">Belongs to the RRM RBM34 family.</text>
</comment>
<dbReference type="InterPro" id="IPR047189">
    <property type="entry name" value="RRM2_Nop12p-like"/>
</dbReference>
<evidence type="ECO:0000256" key="5">
    <source>
        <dbReference type="ARBA" id="ARBA00022517"/>
    </source>
</evidence>
<dbReference type="PANTHER" id="PTHR23236">
    <property type="entry name" value="EUKARYOTIC TRANSLATION INITIATION FACTOR 4B/4H"/>
    <property type="match status" value="1"/>
</dbReference>
<name>A0A9P8ID36_9PEZI</name>
<evidence type="ECO:0000256" key="7">
    <source>
        <dbReference type="ARBA" id="ARBA00022884"/>
    </source>
</evidence>
<dbReference type="SMART" id="SM00360">
    <property type="entry name" value="RRM"/>
    <property type="match status" value="2"/>
</dbReference>
<evidence type="ECO:0000256" key="3">
    <source>
        <dbReference type="ARBA" id="ARBA00007077"/>
    </source>
</evidence>
<keyword evidence="5" id="KW-0690">Ribosome biogenesis</keyword>
<dbReference type="PANTHER" id="PTHR23236:SF25">
    <property type="entry name" value="RNA-BINDING PROTEIN 34"/>
    <property type="match status" value="1"/>
</dbReference>
<dbReference type="AlphaFoldDB" id="A0A9P8ID36"/>
<evidence type="ECO:0000256" key="6">
    <source>
        <dbReference type="ARBA" id="ARBA00022552"/>
    </source>
</evidence>
<evidence type="ECO:0000256" key="8">
    <source>
        <dbReference type="ARBA" id="ARBA00023242"/>
    </source>
</evidence>
<dbReference type="InterPro" id="IPR012677">
    <property type="entry name" value="Nucleotide-bd_a/b_plait_sf"/>
</dbReference>
<dbReference type="GO" id="GO:0019843">
    <property type="term" value="F:rRNA binding"/>
    <property type="evidence" value="ECO:0007669"/>
    <property type="project" value="TreeGrafter"/>
</dbReference>
<dbReference type="SUPFAM" id="SSF54928">
    <property type="entry name" value="RNA-binding domain, RBD"/>
    <property type="match status" value="2"/>
</dbReference>
<dbReference type="InterPro" id="IPR000504">
    <property type="entry name" value="RRM_dom"/>
</dbReference>
<organism evidence="12 13">
    <name type="scientific">Trichoglossum hirsutum</name>
    <dbReference type="NCBI Taxonomy" id="265104"/>
    <lineage>
        <taxon>Eukaryota</taxon>
        <taxon>Fungi</taxon>
        <taxon>Dikarya</taxon>
        <taxon>Ascomycota</taxon>
        <taxon>Pezizomycotina</taxon>
        <taxon>Geoglossomycetes</taxon>
        <taxon>Geoglossales</taxon>
        <taxon>Geoglossaceae</taxon>
        <taxon>Trichoglossum</taxon>
    </lineage>
</organism>
<evidence type="ECO:0000256" key="4">
    <source>
        <dbReference type="ARBA" id="ARBA00015520"/>
    </source>
</evidence>
<feature type="compositionally biased region" description="Polar residues" evidence="10">
    <location>
        <begin position="447"/>
        <end position="456"/>
    </location>
</feature>
<dbReference type="InterPro" id="IPR035979">
    <property type="entry name" value="RBD_domain_sf"/>
</dbReference>
<dbReference type="Gene3D" id="3.30.70.330">
    <property type="match status" value="2"/>
</dbReference>
<feature type="region of interest" description="Disordered" evidence="10">
    <location>
        <begin position="515"/>
        <end position="554"/>
    </location>
</feature>
<feature type="compositionally biased region" description="Basic and acidic residues" evidence="10">
    <location>
        <begin position="213"/>
        <end position="223"/>
    </location>
</feature>
<keyword evidence="8" id="KW-0539">Nucleus</keyword>
<keyword evidence="13" id="KW-1185">Reference proteome</keyword>
<feature type="region of interest" description="Disordered" evidence="10">
    <location>
        <begin position="1"/>
        <end position="23"/>
    </location>
</feature>
<dbReference type="GO" id="GO:0005730">
    <property type="term" value="C:nucleolus"/>
    <property type="evidence" value="ECO:0007669"/>
    <property type="project" value="UniProtKB-SubCell"/>
</dbReference>
<comment type="subcellular location">
    <subcellularLocation>
        <location evidence="2">Nucleus</location>
        <location evidence="2">Nucleolus</location>
    </subcellularLocation>
</comment>
<dbReference type="Pfam" id="PF00076">
    <property type="entry name" value="RRM_1"/>
    <property type="match status" value="1"/>
</dbReference>
<dbReference type="CDD" id="cd12670">
    <property type="entry name" value="RRM2_Nop12p_like"/>
    <property type="match status" value="1"/>
</dbReference>
<keyword evidence="6" id="KW-0698">rRNA processing</keyword>
<dbReference type="PROSITE" id="PS50102">
    <property type="entry name" value="RRM"/>
    <property type="match status" value="1"/>
</dbReference>
<evidence type="ECO:0000313" key="12">
    <source>
        <dbReference type="EMBL" id="KAH0551537.1"/>
    </source>
</evidence>
<reference evidence="12" key="1">
    <citation type="submission" date="2021-03" db="EMBL/GenBank/DDBJ databases">
        <title>Comparative genomics and phylogenomic investigation of the class Geoglossomycetes provide insights into ecological specialization and systematics.</title>
        <authorList>
            <person name="Melie T."/>
            <person name="Pirro S."/>
            <person name="Miller A.N."/>
            <person name="Quandt A."/>
        </authorList>
    </citation>
    <scope>NUCLEOTIDE SEQUENCE</scope>
    <source>
        <strain evidence="12">CAQ_001_2017</strain>
    </source>
</reference>
<evidence type="ECO:0000259" key="11">
    <source>
        <dbReference type="PROSITE" id="PS50102"/>
    </source>
</evidence>
<accession>A0A9P8ID36</accession>
<feature type="region of interest" description="Disordered" evidence="10">
    <location>
        <begin position="446"/>
        <end position="476"/>
    </location>
</feature>
<evidence type="ECO:0000256" key="9">
    <source>
        <dbReference type="PROSITE-ProRule" id="PRU00176"/>
    </source>
</evidence>
<evidence type="ECO:0000256" key="2">
    <source>
        <dbReference type="ARBA" id="ARBA00004604"/>
    </source>
</evidence>
<dbReference type="GO" id="GO:0000463">
    <property type="term" value="P:maturation of LSU-rRNA from tricistronic rRNA transcript (SSU-rRNA, 5.8S rRNA, LSU-rRNA)"/>
    <property type="evidence" value="ECO:0007669"/>
    <property type="project" value="TreeGrafter"/>
</dbReference>